<evidence type="ECO:0000256" key="6">
    <source>
        <dbReference type="ARBA" id="ARBA00023136"/>
    </source>
</evidence>
<keyword evidence="6" id="KW-0472">Membrane</keyword>
<keyword evidence="5" id="KW-1133">Transmembrane helix</keyword>
<comment type="subcellular location">
    <subcellularLocation>
        <location evidence="1">Endomembrane system</location>
    </subcellularLocation>
</comment>
<evidence type="ECO:0000256" key="5">
    <source>
        <dbReference type="ARBA" id="ARBA00022989"/>
    </source>
</evidence>
<dbReference type="GO" id="GO:0030244">
    <property type="term" value="P:cellulose biosynthetic process"/>
    <property type="evidence" value="ECO:0007669"/>
    <property type="project" value="InterPro"/>
</dbReference>
<keyword evidence="4" id="KW-0812">Transmembrane</keyword>
<reference evidence="7 8" key="1">
    <citation type="journal article" date="2018" name="Nat. Genet.">
        <title>Extensive intraspecific gene order and gene structural variations between Mo17 and other maize genomes.</title>
        <authorList>
            <person name="Sun S."/>
            <person name="Zhou Y."/>
            <person name="Chen J."/>
            <person name="Shi J."/>
            <person name="Zhao H."/>
            <person name="Zhao H."/>
            <person name="Song W."/>
            <person name="Zhang M."/>
            <person name="Cui Y."/>
            <person name="Dong X."/>
            <person name="Liu H."/>
            <person name="Ma X."/>
            <person name="Jiao Y."/>
            <person name="Wang B."/>
            <person name="Wei X."/>
            <person name="Stein J.C."/>
            <person name="Glaubitz J.C."/>
            <person name="Lu F."/>
            <person name="Yu G."/>
            <person name="Liang C."/>
            <person name="Fengler K."/>
            <person name="Li B."/>
            <person name="Rafalski A."/>
            <person name="Schnable P.S."/>
            <person name="Ware D.H."/>
            <person name="Buckler E.S."/>
            <person name="Lai J."/>
        </authorList>
    </citation>
    <scope>NUCLEOTIDE SEQUENCE [LARGE SCALE GENOMIC DNA]</scope>
    <source>
        <strain evidence="8">cv. Missouri 17</strain>
        <tissue evidence="7">Seedling</tissue>
    </source>
</reference>
<proteinExistence type="predicted"/>
<dbReference type="GO" id="GO:0016760">
    <property type="term" value="F:cellulose synthase (UDP-forming) activity"/>
    <property type="evidence" value="ECO:0007669"/>
    <property type="project" value="InterPro"/>
</dbReference>
<comment type="caution">
    <text evidence="7">The sequence shown here is derived from an EMBL/GenBank/DDBJ whole genome shotgun (WGS) entry which is preliminary data.</text>
</comment>
<name>A0A3L6FVF8_MAIZE</name>
<evidence type="ECO:0000313" key="8">
    <source>
        <dbReference type="Proteomes" id="UP000251960"/>
    </source>
</evidence>
<dbReference type="GO" id="GO:0012505">
    <property type="term" value="C:endomembrane system"/>
    <property type="evidence" value="ECO:0007669"/>
    <property type="project" value="UniProtKB-SubCell"/>
</dbReference>
<evidence type="ECO:0000256" key="3">
    <source>
        <dbReference type="ARBA" id="ARBA00022679"/>
    </source>
</evidence>
<dbReference type="Proteomes" id="UP000251960">
    <property type="component" value="Chromosome 2"/>
</dbReference>
<keyword evidence="2" id="KW-0328">Glycosyltransferase</keyword>
<dbReference type="AlphaFoldDB" id="A0A3L6FVF8"/>
<dbReference type="InterPro" id="IPR005150">
    <property type="entry name" value="Cellulose_synth"/>
</dbReference>
<dbReference type="GO" id="GO:0016020">
    <property type="term" value="C:membrane"/>
    <property type="evidence" value="ECO:0007669"/>
    <property type="project" value="InterPro"/>
</dbReference>
<dbReference type="Pfam" id="PF03552">
    <property type="entry name" value="Cellulose_synt"/>
    <property type="match status" value="1"/>
</dbReference>
<protein>
    <submittedName>
        <fullName evidence="7">Putative cellulose synthase A catalytic subunit 2 [UDP-forming]</fullName>
    </submittedName>
</protein>
<keyword evidence="3" id="KW-0808">Transferase</keyword>
<accession>A0A3L6FVF8</accession>
<evidence type="ECO:0000256" key="2">
    <source>
        <dbReference type="ARBA" id="ARBA00022676"/>
    </source>
</evidence>
<evidence type="ECO:0000256" key="4">
    <source>
        <dbReference type="ARBA" id="ARBA00022692"/>
    </source>
</evidence>
<evidence type="ECO:0000256" key="1">
    <source>
        <dbReference type="ARBA" id="ARBA00004308"/>
    </source>
</evidence>
<evidence type="ECO:0000313" key="7">
    <source>
        <dbReference type="EMBL" id="PWZ38094.1"/>
    </source>
</evidence>
<organism evidence="7 8">
    <name type="scientific">Zea mays</name>
    <name type="common">Maize</name>
    <dbReference type="NCBI Taxonomy" id="4577"/>
    <lineage>
        <taxon>Eukaryota</taxon>
        <taxon>Viridiplantae</taxon>
        <taxon>Streptophyta</taxon>
        <taxon>Embryophyta</taxon>
        <taxon>Tracheophyta</taxon>
        <taxon>Spermatophyta</taxon>
        <taxon>Magnoliopsida</taxon>
        <taxon>Liliopsida</taxon>
        <taxon>Poales</taxon>
        <taxon>Poaceae</taxon>
        <taxon>PACMAD clade</taxon>
        <taxon>Panicoideae</taxon>
        <taxon>Andropogonodae</taxon>
        <taxon>Andropogoneae</taxon>
        <taxon>Tripsacinae</taxon>
        <taxon>Zea</taxon>
    </lineage>
</organism>
<sequence>MRGEGTVSAMGAMVWLGGLVDFSPPSEMRHIRFQLCGTIGGLLGSGGGFILGPLLELGCIPQSWHFDFEGVAGLQILPRIKCRMIIFKDAEWSVNWPIWKEIVDYVSNESGEEILADHVSKMGLEKRSGQSSVFVVSTLMEYGGVPQSATLESLLKEAIHVISYGYEDKTVWELRRLVHAADEFGLPDVDVDAKPENEHTRRTSDSILLSRLHSEFLNKRKKGKLP</sequence>
<dbReference type="EMBL" id="NCVQ01000003">
    <property type="protein sequence ID" value="PWZ38094.1"/>
    <property type="molecule type" value="Genomic_DNA"/>
</dbReference>
<gene>
    <name evidence="7" type="primary">CESA2_2</name>
    <name evidence="7" type="ORF">Zm00014a_027069</name>
</gene>